<dbReference type="InterPro" id="IPR036390">
    <property type="entry name" value="WH_DNA-bd_sf"/>
</dbReference>
<evidence type="ECO:0000313" key="11">
    <source>
        <dbReference type="Proteomes" id="UP000184277"/>
    </source>
</evidence>
<evidence type="ECO:0000313" key="9">
    <source>
        <dbReference type="EMBL" id="STO53403.1"/>
    </source>
</evidence>
<dbReference type="Proteomes" id="UP001223829">
    <property type="component" value="Unassembled WGS sequence"/>
</dbReference>
<dbReference type="EMBL" id="DABGKZ010000101">
    <property type="protein sequence ID" value="HAJ5153292.1"/>
    <property type="molecule type" value="Genomic_DNA"/>
</dbReference>
<evidence type="ECO:0000313" key="10">
    <source>
        <dbReference type="Proteomes" id="UP000184077"/>
    </source>
</evidence>
<reference evidence="8" key="3">
    <citation type="submission" date="2018-02" db="EMBL/GenBank/DDBJ databases">
        <authorList>
            <person name="Cohen D.B."/>
            <person name="Kent A.D."/>
        </authorList>
    </citation>
    <scope>NUCLEOTIDE SEQUENCE</scope>
    <source>
        <strain evidence="8">ECOR 70</strain>
        <plasmid evidence="8">RCS99_p</plasmid>
    </source>
</reference>
<evidence type="ECO:0000313" key="3">
    <source>
        <dbReference type="EMBL" id="HAJ5153292.1"/>
    </source>
</evidence>
<name>A0A0C2B2F7_ECOLX</name>
<dbReference type="Pfam" id="PF21205">
    <property type="entry name" value="Rep3_C"/>
    <property type="match status" value="1"/>
</dbReference>
<evidence type="ECO:0000313" key="13">
    <source>
        <dbReference type="Proteomes" id="UP000254429"/>
    </source>
</evidence>
<keyword evidence="8" id="KW-0614">Plasmid</keyword>
<dbReference type="GO" id="GO:0003887">
    <property type="term" value="F:DNA-directed DNA polymerase activity"/>
    <property type="evidence" value="ECO:0007669"/>
    <property type="project" value="InterPro"/>
</dbReference>
<organism evidence="7 12">
    <name type="scientific">Escherichia coli</name>
    <dbReference type="NCBI Taxonomy" id="562"/>
    <lineage>
        <taxon>Bacteria</taxon>
        <taxon>Pseudomonadati</taxon>
        <taxon>Pseudomonadota</taxon>
        <taxon>Gammaproteobacteria</taxon>
        <taxon>Enterobacterales</taxon>
        <taxon>Enterobacteriaceae</taxon>
        <taxon>Escherichia</taxon>
    </lineage>
</organism>
<dbReference type="EMBL" id="QKWZ01000168">
    <property type="protein sequence ID" value="PZT66934.1"/>
    <property type="molecule type" value="Genomic_DNA"/>
</dbReference>
<reference evidence="7 12" key="4">
    <citation type="submission" date="2018-06" db="EMBL/GenBank/DDBJ databases">
        <title>Draft genome sequence of mcr-1-harboring Escherichia coli isolated from wound infection of a hospitalized patient, in Bolivia.</title>
        <authorList>
            <person name="Munoz M.E."/>
            <person name="Moura Q."/>
            <person name="Ventura P.R.M."/>
            <person name="Bustos L.R."/>
            <person name="Ovando B.G."/>
            <person name="Terrazas D.I.V."/>
            <person name="Yarhui N.B."/>
            <person name="Cerdeira L."/>
            <person name="Lincopan N."/>
        </authorList>
    </citation>
    <scope>NUCLEOTIDE SEQUENCE [LARGE SCALE GENOMIC DNA]</scope>
    <source>
        <strain evidence="7 12">EcMLT</strain>
    </source>
</reference>
<gene>
    <name evidence="9" type="primary">pir_3</name>
    <name evidence="5" type="ORF">BK300_23930</name>
    <name evidence="6" type="ORF">BK383_28565</name>
    <name evidence="7" type="ORF">DNQ45_07485</name>
    <name evidence="3" type="ORF">HLZ50_25340</name>
    <name evidence="9" type="ORF">NCTC8500_05977</name>
    <name evidence="4" type="ORF">QO046_29160</name>
    <name evidence="8" type="ORF">RCS99_P0002</name>
</gene>
<sequence>MEQIKLHKQGGAAVIIIPASMIENTGWEDGTLLEVLEINETLHIRRKTESGALATKACPSLFSSTMRHVNYDKIIRYNSGLNLLVNELSFSARRVFFICLYYYFENKLESDKSLLIRADKYAEFVGVERSVAYKQMKDAADFFSRNKNLITHCDYISNEGLLRVMFSSKTINYITAIDSRKYQVTELPLKSALSLQGRYSWPLYQLIKFSHLKSFTIGVDELKKEIGYIQNQKFSFFKRDGINIAIDEITERTDVKNIKCVNAERQGRRVSKVRFEIEMR</sequence>
<dbReference type="Proteomes" id="UP000249482">
    <property type="component" value="Unassembled WGS sequence"/>
</dbReference>
<evidence type="ECO:0000313" key="6">
    <source>
        <dbReference type="EMBL" id="OJR42645.1"/>
    </source>
</evidence>
<geneLocation type="plasmid" evidence="8">
    <name>RCS99_p</name>
</geneLocation>
<dbReference type="Proteomes" id="UP000840371">
    <property type="component" value="Unassembled WGS sequence"/>
</dbReference>
<evidence type="ECO:0000313" key="8">
    <source>
        <dbReference type="EMBL" id="SPE04214.1"/>
    </source>
</evidence>
<evidence type="ECO:0000259" key="2">
    <source>
        <dbReference type="Pfam" id="PF01051"/>
    </source>
</evidence>
<dbReference type="InterPro" id="IPR036388">
    <property type="entry name" value="WH-like_DNA-bd_sf"/>
</dbReference>
<dbReference type="EMBL" id="LT985315">
    <property type="protein sequence ID" value="SPE04214.1"/>
    <property type="molecule type" value="Genomic_DNA"/>
</dbReference>
<reference evidence="3" key="6">
    <citation type="submission" date="2019-11" db="EMBL/GenBank/DDBJ databases">
        <authorList>
            <consortium name="NCBI Pathogen Detection Project"/>
        </authorList>
    </citation>
    <scope>NUCLEOTIDE SEQUENCE</scope>
    <source>
        <strain evidence="3">Ecoli[ST-219]</strain>
    </source>
</reference>
<dbReference type="Proteomes" id="UP000184277">
    <property type="component" value="Unassembled WGS sequence"/>
</dbReference>
<feature type="domain" description="Initiator Rep protein WH1" evidence="2">
    <location>
        <begin position="76"/>
        <end position="208"/>
    </location>
</feature>
<dbReference type="EMBL" id="MOKI01000155">
    <property type="protein sequence ID" value="OJR42645.1"/>
    <property type="molecule type" value="Genomic_DNA"/>
</dbReference>
<reference evidence="10 11" key="1">
    <citation type="submission" date="2016-10" db="EMBL/GenBank/DDBJ databases">
        <title>Comprehensive resistome analysis reveals the prevalence of NDM and MCR-1 in Chinese poultry production.</title>
        <authorList>
            <person name="Wang Y."/>
            <person name="Zhang R."/>
            <person name="Li J."/>
            <person name="Wu Z."/>
            <person name="Wenjuan Y."/>
            <person name="Schwarz S."/>
            <person name="Tyrrell J."/>
            <person name="Zheng Y."/>
            <person name="Wang S."/>
            <person name="Shen Z."/>
            <person name="Liu Z."/>
            <person name="Lei L."/>
            <person name="Li M."/>
            <person name="Zhang Q."/>
            <person name="Wu C."/>
            <person name="Zhang Q."/>
            <person name="Wu Y."/>
            <person name="Walsh T."/>
            <person name="Shen J."/>
        </authorList>
    </citation>
    <scope>NUCLEOTIDE SEQUENCE [LARGE SCALE GENOMIC DNA]</scope>
    <source>
        <strain evidence="6 11">570</strain>
        <strain evidence="5 10">574</strain>
    </source>
</reference>
<comment type="similarity">
    <text evidence="1">Belongs to the initiator RepB protein family.</text>
</comment>
<dbReference type="RefSeq" id="WP_000435064.1">
    <property type="nucleotide sequence ID" value="NZ_AP021965.1"/>
</dbReference>
<reference evidence="9 13" key="5">
    <citation type="submission" date="2018-06" db="EMBL/GenBank/DDBJ databases">
        <authorList>
            <consortium name="Pathogen Informatics"/>
            <person name="Doyle S."/>
        </authorList>
    </citation>
    <scope>NUCLEOTIDE SEQUENCE [LARGE SCALE GENOMIC DNA]</scope>
    <source>
        <strain evidence="9 13">NCTC8500</strain>
    </source>
</reference>
<dbReference type="Proteomes" id="UP000254429">
    <property type="component" value="Unassembled WGS sequence"/>
</dbReference>
<evidence type="ECO:0000256" key="1">
    <source>
        <dbReference type="ARBA" id="ARBA00038283"/>
    </source>
</evidence>
<dbReference type="SUPFAM" id="SSF46785">
    <property type="entry name" value="Winged helix' DNA-binding domain"/>
    <property type="match status" value="2"/>
</dbReference>
<dbReference type="EMBL" id="MOHC01000054">
    <property type="protein sequence ID" value="OJN34591.1"/>
    <property type="molecule type" value="Genomic_DNA"/>
</dbReference>
<dbReference type="AlphaFoldDB" id="A0A0C2B2F7"/>
<dbReference type="Pfam" id="PF01051">
    <property type="entry name" value="Rep3_N"/>
    <property type="match status" value="1"/>
</dbReference>
<proteinExistence type="inferred from homology"/>
<reference evidence="3" key="2">
    <citation type="journal article" date="2018" name="Genome Biol.">
        <title>SKESA: strategic k-mer extension for scrupulous assemblies.</title>
        <authorList>
            <person name="Souvorov A."/>
            <person name="Agarwala R."/>
            <person name="Lipman D.J."/>
        </authorList>
    </citation>
    <scope>NUCLEOTIDE SEQUENCE [LARGE SCALE GENOMIC DNA]</scope>
    <source>
        <strain evidence="3">Ecoli[ST-219]</strain>
        <strain>ecoli[ST-219]</strain>
    </source>
</reference>
<dbReference type="InterPro" id="IPR037914">
    <property type="entry name" value="SpoVT-AbrB_sf"/>
</dbReference>
<protein>
    <submittedName>
        <fullName evidence="5">Initiator Replication family protein</fullName>
    </submittedName>
    <submittedName>
        <fullName evidence="8">Initiator Replication protein</fullName>
    </submittedName>
    <submittedName>
        <fullName evidence="4 9">Replication initiation protein</fullName>
    </submittedName>
    <submittedName>
        <fullName evidence="7">RepB family plasmid replication initiator protein</fullName>
    </submittedName>
</protein>
<evidence type="ECO:0000313" key="12">
    <source>
        <dbReference type="Proteomes" id="UP000249482"/>
    </source>
</evidence>
<evidence type="ECO:0000313" key="4">
    <source>
        <dbReference type="EMBL" id="MDK2698290.1"/>
    </source>
</evidence>
<evidence type="ECO:0000313" key="5">
    <source>
        <dbReference type="EMBL" id="OJN34591.1"/>
    </source>
</evidence>
<reference evidence="4" key="7">
    <citation type="submission" date="2023-05" db="EMBL/GenBank/DDBJ databases">
        <title>Efficient inhibition of multidrug-resistant Escherichia coli by a new antibiotic combination.</title>
        <authorList>
            <person name="Lin T."/>
        </authorList>
    </citation>
    <scope>NUCLEOTIDE SEQUENCE</scope>
    <source>
        <strain evidence="4">YmmD45</strain>
    </source>
</reference>
<dbReference type="GO" id="GO:0006270">
    <property type="term" value="P:DNA replication initiation"/>
    <property type="evidence" value="ECO:0007669"/>
    <property type="project" value="InterPro"/>
</dbReference>
<dbReference type="Gene3D" id="1.10.10.10">
    <property type="entry name" value="Winged helix-like DNA-binding domain superfamily/Winged helix DNA-binding domain"/>
    <property type="match status" value="2"/>
</dbReference>
<dbReference type="EMBL" id="JASMQD010000005">
    <property type="protein sequence ID" value="MDK2698290.1"/>
    <property type="molecule type" value="Genomic_DNA"/>
</dbReference>
<dbReference type="EMBL" id="UGFG01000002">
    <property type="protein sequence ID" value="STO53403.1"/>
    <property type="molecule type" value="Genomic_DNA"/>
</dbReference>
<evidence type="ECO:0000313" key="7">
    <source>
        <dbReference type="EMBL" id="PZT66934.1"/>
    </source>
</evidence>
<dbReference type="InterPro" id="IPR000525">
    <property type="entry name" value="Initiator_Rep_WH1"/>
</dbReference>
<dbReference type="Proteomes" id="UP000184077">
    <property type="component" value="Unassembled WGS sequence"/>
</dbReference>
<dbReference type="SUPFAM" id="SSF89447">
    <property type="entry name" value="AbrB/MazE/MraZ-like"/>
    <property type="match status" value="1"/>
</dbReference>
<accession>A0A0C2B2F7</accession>